<name>A0A318LJ61_9PSEU</name>
<dbReference type="InterPro" id="IPR052900">
    <property type="entry name" value="Phospholipid_Metab_Enz"/>
</dbReference>
<keyword evidence="4" id="KW-1185">Reference proteome</keyword>
<dbReference type="Proteomes" id="UP000247892">
    <property type="component" value="Unassembled WGS sequence"/>
</dbReference>
<protein>
    <submittedName>
        <fullName evidence="3">Alkaline phosphatase</fullName>
    </submittedName>
</protein>
<dbReference type="EMBL" id="MASU01000007">
    <property type="protein sequence ID" value="PXY30723.1"/>
    <property type="molecule type" value="Genomic_DNA"/>
</dbReference>
<dbReference type="InterPro" id="IPR018946">
    <property type="entry name" value="PhoD-like_MPP"/>
</dbReference>
<comment type="caution">
    <text evidence="3">The sequence shown here is derived from an EMBL/GenBank/DDBJ whole genome shotgun (WGS) entry which is preliminary data.</text>
</comment>
<dbReference type="OrthoDB" id="327733at2"/>
<dbReference type="Pfam" id="PF09423">
    <property type="entry name" value="PhoD"/>
    <property type="match status" value="1"/>
</dbReference>
<feature type="domain" description="Phospholipase D N-terminal" evidence="2">
    <location>
        <begin position="48"/>
        <end position="146"/>
    </location>
</feature>
<evidence type="ECO:0000313" key="4">
    <source>
        <dbReference type="Proteomes" id="UP000247892"/>
    </source>
</evidence>
<dbReference type="Gene3D" id="2.60.40.380">
    <property type="entry name" value="Purple acid phosphatase-like, N-terminal"/>
    <property type="match status" value="1"/>
</dbReference>
<dbReference type="AlphaFoldDB" id="A0A318LJ61"/>
<sequence length="529" mass="58458">MAERSDFDRRRFLALAGGGTLATALAVAGSSPGPVWAAPRFREDPFALGVASGEPTSSGIVLWTRLAPDPVAEDGTGGMPGKAVNVAWQIAEDPRFRHVVRAGTEQASPELAHSVHVEVEGLRPDREYWYRFRAGSELSPVGRTRTAPWGGAALSSLAFGVVSCQSYPDGYYTAYRHLAEEDLDLVLHLGDYIYEGGGQGGIGRGHLPAAETFSLTDYRIRYGQYKSDADLKAAHAAAPWLVVLDDHEVENNWADDISQADTEPDQDPAVFLRRRAAAFQAYYENQPLRRVQRPHGPDMRLYRRVSYGRLAEFTMVDTRQYRDDQACGDGLRSGCTDRLDPARTMLGEEQEAWVLRGLERSRATWNVLGNQVFMMQADHLDGAEQGFGMDTWDGYAAARRNLLDGVRRRKVDNFVVLTGDAHRSVAADLKVDFDDPDAPAVGTEFLGTSVSSGGNGQDMDTLGRTWLRENPHMRFHNAQRGYMRCELSPRHLRTDYRVLDQVTTPGSPVTTRASVYVEAGRPGVAHVED</sequence>
<reference evidence="3 4" key="1">
    <citation type="submission" date="2016-07" db="EMBL/GenBank/DDBJ databases">
        <title>Draft genome sequence of Prauserella sp. YIM 121212, isolated from alkaline soil.</title>
        <authorList>
            <person name="Ruckert C."/>
            <person name="Albersmeier A."/>
            <person name="Jiang C.-L."/>
            <person name="Jiang Y."/>
            <person name="Kalinowski J."/>
            <person name="Schneider O."/>
            <person name="Winkler A."/>
            <person name="Zotchev S.B."/>
        </authorList>
    </citation>
    <scope>NUCLEOTIDE SEQUENCE [LARGE SCALE GENOMIC DNA]</scope>
    <source>
        <strain evidence="3 4">YIM 121212</strain>
    </source>
</reference>
<feature type="domain" description="PhoD-like phosphatase metallophosphatase" evidence="1">
    <location>
        <begin position="159"/>
        <end position="496"/>
    </location>
</feature>
<evidence type="ECO:0000313" key="3">
    <source>
        <dbReference type="EMBL" id="PXY30723.1"/>
    </source>
</evidence>
<proteinExistence type="predicted"/>
<evidence type="ECO:0000259" key="1">
    <source>
        <dbReference type="Pfam" id="PF09423"/>
    </source>
</evidence>
<dbReference type="Gene3D" id="3.60.21.70">
    <property type="entry name" value="PhoD-like phosphatase"/>
    <property type="match status" value="1"/>
</dbReference>
<dbReference type="InterPro" id="IPR029052">
    <property type="entry name" value="Metallo-depent_PP-like"/>
</dbReference>
<organism evidence="3 4">
    <name type="scientific">Prauserella flavalba</name>
    <dbReference type="NCBI Taxonomy" id="1477506"/>
    <lineage>
        <taxon>Bacteria</taxon>
        <taxon>Bacillati</taxon>
        <taxon>Actinomycetota</taxon>
        <taxon>Actinomycetes</taxon>
        <taxon>Pseudonocardiales</taxon>
        <taxon>Pseudonocardiaceae</taxon>
        <taxon>Prauserella</taxon>
    </lineage>
</organism>
<dbReference type="CDD" id="cd07389">
    <property type="entry name" value="MPP_PhoD"/>
    <property type="match status" value="1"/>
</dbReference>
<dbReference type="PANTHER" id="PTHR43606:SF2">
    <property type="entry name" value="ALKALINE PHOSPHATASE FAMILY PROTEIN (AFU_ORTHOLOGUE AFUA_5G03860)"/>
    <property type="match status" value="1"/>
</dbReference>
<dbReference type="SUPFAM" id="SSF56300">
    <property type="entry name" value="Metallo-dependent phosphatases"/>
    <property type="match status" value="1"/>
</dbReference>
<dbReference type="InterPro" id="IPR006311">
    <property type="entry name" value="TAT_signal"/>
</dbReference>
<dbReference type="Pfam" id="PF16655">
    <property type="entry name" value="PhoD_N"/>
    <property type="match status" value="1"/>
</dbReference>
<dbReference type="PANTHER" id="PTHR43606">
    <property type="entry name" value="PHOSPHATASE, PUTATIVE (AFU_ORTHOLOGUE AFUA_6G08710)-RELATED"/>
    <property type="match status" value="1"/>
</dbReference>
<evidence type="ECO:0000259" key="2">
    <source>
        <dbReference type="Pfam" id="PF16655"/>
    </source>
</evidence>
<dbReference type="PROSITE" id="PS51318">
    <property type="entry name" value="TAT"/>
    <property type="match status" value="1"/>
</dbReference>
<dbReference type="InterPro" id="IPR038607">
    <property type="entry name" value="PhoD-like_sf"/>
</dbReference>
<accession>A0A318LJ61</accession>
<gene>
    <name evidence="3" type="ORF">BA062_19475</name>
</gene>
<dbReference type="InterPro" id="IPR032093">
    <property type="entry name" value="PhoD_N"/>
</dbReference>
<dbReference type="RefSeq" id="WP_110338809.1">
    <property type="nucleotide sequence ID" value="NZ_MASU01000007.1"/>
</dbReference>